<name>A0ABP7ZVB3_9MICO</name>
<proteinExistence type="predicted"/>
<protein>
    <submittedName>
        <fullName evidence="1">Uncharacterized protein</fullName>
    </submittedName>
</protein>
<sequence length="177" mass="19122">MAANYRVKIVLPLAVRNWVNVNMSKELAVGLGSGPRGREWAEREVAGWEKLDPDVAPHRAVATAAVERIGTTIPEGVTRAVLYQPPYGDPSVIDFSYAAVDEPTPVGAPPREQRADGSWVLRTPGLHHELHATPSGAPAPAEELDVLFGRAALTEQKSGFFRQLGDFVDFWSAGGRA</sequence>
<accession>A0ABP7ZVB3</accession>
<keyword evidence="2" id="KW-1185">Reference proteome</keyword>
<comment type="caution">
    <text evidence="1">The sequence shown here is derived from an EMBL/GenBank/DDBJ whole genome shotgun (WGS) entry which is preliminary data.</text>
</comment>
<dbReference type="RefSeq" id="WP_344752151.1">
    <property type="nucleotide sequence ID" value="NZ_BAABBW010000001.1"/>
</dbReference>
<reference evidence="2" key="1">
    <citation type="journal article" date="2019" name="Int. J. Syst. Evol. Microbiol.">
        <title>The Global Catalogue of Microorganisms (GCM) 10K type strain sequencing project: providing services to taxonomists for standard genome sequencing and annotation.</title>
        <authorList>
            <consortium name="The Broad Institute Genomics Platform"/>
            <consortium name="The Broad Institute Genome Sequencing Center for Infectious Disease"/>
            <person name="Wu L."/>
            <person name="Ma J."/>
        </authorList>
    </citation>
    <scope>NUCLEOTIDE SEQUENCE [LARGE SCALE GENOMIC DNA]</scope>
    <source>
        <strain evidence="2">JCM 17591</strain>
    </source>
</reference>
<evidence type="ECO:0000313" key="2">
    <source>
        <dbReference type="Proteomes" id="UP001501079"/>
    </source>
</evidence>
<dbReference type="Proteomes" id="UP001501079">
    <property type="component" value="Unassembled WGS sequence"/>
</dbReference>
<dbReference type="EMBL" id="BAABBW010000001">
    <property type="protein sequence ID" value="GAA4171004.1"/>
    <property type="molecule type" value="Genomic_DNA"/>
</dbReference>
<evidence type="ECO:0000313" key="1">
    <source>
        <dbReference type="EMBL" id="GAA4171004.1"/>
    </source>
</evidence>
<organism evidence="1 2">
    <name type="scientific">Gryllotalpicola koreensis</name>
    <dbReference type="NCBI Taxonomy" id="993086"/>
    <lineage>
        <taxon>Bacteria</taxon>
        <taxon>Bacillati</taxon>
        <taxon>Actinomycetota</taxon>
        <taxon>Actinomycetes</taxon>
        <taxon>Micrococcales</taxon>
        <taxon>Microbacteriaceae</taxon>
        <taxon>Gryllotalpicola</taxon>
    </lineage>
</organism>
<gene>
    <name evidence="1" type="ORF">GCM10022287_09750</name>
</gene>